<evidence type="ECO:0000313" key="6">
    <source>
        <dbReference type="EMBL" id="MEU9576903.1"/>
    </source>
</evidence>
<dbReference type="Pfam" id="PF00440">
    <property type="entry name" value="TetR_N"/>
    <property type="match status" value="1"/>
</dbReference>
<dbReference type="InterPro" id="IPR036271">
    <property type="entry name" value="Tet_transcr_reg_TetR-rel_C_sf"/>
</dbReference>
<keyword evidence="3" id="KW-0804">Transcription</keyword>
<feature type="domain" description="HTH tetR-type" evidence="5">
    <location>
        <begin position="14"/>
        <end position="74"/>
    </location>
</feature>
<proteinExistence type="predicted"/>
<keyword evidence="2 4" id="KW-0238">DNA-binding</keyword>
<evidence type="ECO:0000259" key="5">
    <source>
        <dbReference type="PROSITE" id="PS50977"/>
    </source>
</evidence>
<sequence>MPRINAATVAEHRARQREALIQAAIDLLVNEGAAAVTPAAVGARAGLARSSVYQYFDSSAALLATIVEEAFRRSDEALARAMADATGPLERVEAYFRESLRLGAEGAHRPAAALMGADLHPACQERLMELHLRQVAPFRAAVEEIGVPDPELTADLIAGMLHSALSSVEHGTPLEAVTSRALALVHRCLATED</sequence>
<dbReference type="SUPFAM" id="SSF48498">
    <property type="entry name" value="Tetracyclin repressor-like, C-terminal domain"/>
    <property type="match status" value="1"/>
</dbReference>
<accession>A0ABV3EL42</accession>
<dbReference type="Proteomes" id="UP001551584">
    <property type="component" value="Unassembled WGS sequence"/>
</dbReference>
<dbReference type="InterPro" id="IPR009057">
    <property type="entry name" value="Homeodomain-like_sf"/>
</dbReference>
<evidence type="ECO:0000256" key="3">
    <source>
        <dbReference type="ARBA" id="ARBA00023163"/>
    </source>
</evidence>
<dbReference type="RefSeq" id="WP_359269585.1">
    <property type="nucleotide sequence ID" value="NZ_JBEZNA010000009.1"/>
</dbReference>
<feature type="DNA-binding region" description="H-T-H motif" evidence="4">
    <location>
        <begin position="37"/>
        <end position="56"/>
    </location>
</feature>
<evidence type="ECO:0000256" key="4">
    <source>
        <dbReference type="PROSITE-ProRule" id="PRU00335"/>
    </source>
</evidence>
<evidence type="ECO:0000313" key="7">
    <source>
        <dbReference type="Proteomes" id="UP001551584"/>
    </source>
</evidence>
<dbReference type="PANTHER" id="PTHR47506:SF1">
    <property type="entry name" value="HTH-TYPE TRANSCRIPTIONAL REGULATOR YJDC"/>
    <property type="match status" value="1"/>
</dbReference>
<comment type="caution">
    <text evidence="6">The sequence shown here is derived from an EMBL/GenBank/DDBJ whole genome shotgun (WGS) entry which is preliminary data.</text>
</comment>
<gene>
    <name evidence="6" type="ORF">AB0D95_06440</name>
</gene>
<reference evidence="6 7" key="1">
    <citation type="submission" date="2024-06" db="EMBL/GenBank/DDBJ databases">
        <title>The Natural Products Discovery Center: Release of the First 8490 Sequenced Strains for Exploring Actinobacteria Biosynthetic Diversity.</title>
        <authorList>
            <person name="Kalkreuter E."/>
            <person name="Kautsar S.A."/>
            <person name="Yang D."/>
            <person name="Bader C.D."/>
            <person name="Teijaro C.N."/>
            <person name="Fluegel L."/>
            <person name="Davis C.M."/>
            <person name="Simpson J.R."/>
            <person name="Lauterbach L."/>
            <person name="Steele A.D."/>
            <person name="Gui C."/>
            <person name="Meng S."/>
            <person name="Li G."/>
            <person name="Viehrig K."/>
            <person name="Ye F."/>
            <person name="Su P."/>
            <person name="Kiefer A.F."/>
            <person name="Nichols A."/>
            <person name="Cepeda A.J."/>
            <person name="Yan W."/>
            <person name="Fan B."/>
            <person name="Jiang Y."/>
            <person name="Adhikari A."/>
            <person name="Zheng C.-J."/>
            <person name="Schuster L."/>
            <person name="Cowan T.M."/>
            <person name="Smanski M.J."/>
            <person name="Chevrette M.G."/>
            <person name="De Carvalho L.P.S."/>
            <person name="Shen B."/>
        </authorList>
    </citation>
    <scope>NUCLEOTIDE SEQUENCE [LARGE SCALE GENOMIC DNA]</scope>
    <source>
        <strain evidence="6 7">NPDC048117</strain>
    </source>
</reference>
<keyword evidence="1" id="KW-0805">Transcription regulation</keyword>
<dbReference type="SUPFAM" id="SSF46689">
    <property type="entry name" value="Homeodomain-like"/>
    <property type="match status" value="1"/>
</dbReference>
<evidence type="ECO:0000256" key="1">
    <source>
        <dbReference type="ARBA" id="ARBA00023015"/>
    </source>
</evidence>
<dbReference type="EMBL" id="JBEZNA010000009">
    <property type="protein sequence ID" value="MEU9576903.1"/>
    <property type="molecule type" value="Genomic_DNA"/>
</dbReference>
<dbReference type="InterPro" id="IPR001647">
    <property type="entry name" value="HTH_TetR"/>
</dbReference>
<name>A0ABV3EL42_9ACTN</name>
<dbReference type="PANTHER" id="PTHR47506">
    <property type="entry name" value="TRANSCRIPTIONAL REGULATORY PROTEIN"/>
    <property type="match status" value="1"/>
</dbReference>
<evidence type="ECO:0000256" key="2">
    <source>
        <dbReference type="ARBA" id="ARBA00023125"/>
    </source>
</evidence>
<organism evidence="6 7">
    <name type="scientific">Streptomyces chilikensis</name>
    <dbReference type="NCBI Taxonomy" id="1194079"/>
    <lineage>
        <taxon>Bacteria</taxon>
        <taxon>Bacillati</taxon>
        <taxon>Actinomycetota</taxon>
        <taxon>Actinomycetes</taxon>
        <taxon>Kitasatosporales</taxon>
        <taxon>Streptomycetaceae</taxon>
        <taxon>Streptomyces</taxon>
    </lineage>
</organism>
<dbReference type="PRINTS" id="PR00455">
    <property type="entry name" value="HTHTETR"/>
</dbReference>
<protein>
    <submittedName>
        <fullName evidence="6">TetR/AcrR family transcriptional regulator</fullName>
    </submittedName>
</protein>
<keyword evidence="7" id="KW-1185">Reference proteome</keyword>
<dbReference type="PROSITE" id="PS50977">
    <property type="entry name" value="HTH_TETR_2"/>
    <property type="match status" value="1"/>
</dbReference>
<dbReference type="Gene3D" id="1.10.357.10">
    <property type="entry name" value="Tetracycline Repressor, domain 2"/>
    <property type="match status" value="1"/>
</dbReference>